<keyword evidence="4" id="KW-1185">Reference proteome</keyword>
<sequence length="99" mass="10020">MKRLLLLPLLMLCACGVVRMSSTEPSSSTESSNESTLSTCTGEPDSSLCSQSFGSCGHVSAIDSCGNSRSVYCGTCPSPNTCAAICIPPETCGPSGTCG</sequence>
<evidence type="ECO:0000313" key="4">
    <source>
        <dbReference type="Proteomes" id="UP000183760"/>
    </source>
</evidence>
<organism evidence="2 5">
    <name type="scientific">Myxococcus fulvus</name>
    <dbReference type="NCBI Taxonomy" id="33"/>
    <lineage>
        <taxon>Bacteria</taxon>
        <taxon>Pseudomonadati</taxon>
        <taxon>Myxococcota</taxon>
        <taxon>Myxococcia</taxon>
        <taxon>Myxococcales</taxon>
        <taxon>Cystobacterineae</taxon>
        <taxon>Myxococcaceae</taxon>
        <taxon>Myxococcus</taxon>
    </lineage>
</organism>
<dbReference type="Proteomes" id="UP000321514">
    <property type="component" value="Unassembled WGS sequence"/>
</dbReference>
<protein>
    <recommendedName>
        <fullName evidence="6">Lipoprotein</fullName>
    </recommendedName>
</protein>
<evidence type="ECO:0000256" key="1">
    <source>
        <dbReference type="SAM" id="SignalP"/>
    </source>
</evidence>
<dbReference type="OrthoDB" id="5483662at2"/>
<accession>A0A511TBJ7</accession>
<feature type="chain" id="PRO_5023146729" description="Lipoprotein" evidence="1">
    <location>
        <begin position="20"/>
        <end position="99"/>
    </location>
</feature>
<evidence type="ECO:0008006" key="6">
    <source>
        <dbReference type="Google" id="ProtNLM"/>
    </source>
</evidence>
<reference evidence="2 5" key="2">
    <citation type="submission" date="2019-07" db="EMBL/GenBank/DDBJ databases">
        <title>Whole genome shotgun sequence of Myxococcus fulvus NBRC 100333.</title>
        <authorList>
            <person name="Hosoyama A."/>
            <person name="Uohara A."/>
            <person name="Ohji S."/>
            <person name="Ichikawa N."/>
        </authorList>
    </citation>
    <scope>NUCLEOTIDE SEQUENCE [LARGE SCALE GENOMIC DNA]</scope>
    <source>
        <strain evidence="2 5">NBRC 100333</strain>
    </source>
</reference>
<feature type="signal peptide" evidence="1">
    <location>
        <begin position="1"/>
        <end position="19"/>
    </location>
</feature>
<dbReference type="EMBL" id="BJXR01000040">
    <property type="protein sequence ID" value="GEN10822.1"/>
    <property type="molecule type" value="Genomic_DNA"/>
</dbReference>
<name>A0A511TBJ7_MYXFU</name>
<dbReference type="PROSITE" id="PS51257">
    <property type="entry name" value="PROKAR_LIPOPROTEIN"/>
    <property type="match status" value="1"/>
</dbReference>
<dbReference type="AlphaFoldDB" id="A0A511TBJ7"/>
<evidence type="ECO:0000313" key="5">
    <source>
        <dbReference type="Proteomes" id="UP000321514"/>
    </source>
</evidence>
<dbReference type="EMBL" id="FOIB01000012">
    <property type="protein sequence ID" value="SEU37518.1"/>
    <property type="molecule type" value="Genomic_DNA"/>
</dbReference>
<keyword evidence="1" id="KW-0732">Signal</keyword>
<dbReference type="Proteomes" id="UP000183760">
    <property type="component" value="Unassembled WGS sequence"/>
</dbReference>
<evidence type="ECO:0000313" key="2">
    <source>
        <dbReference type="EMBL" id="GEN10822.1"/>
    </source>
</evidence>
<reference evidence="3 4" key="1">
    <citation type="submission" date="2016-10" db="EMBL/GenBank/DDBJ databases">
        <authorList>
            <person name="Varghese N."/>
            <person name="Submissions S."/>
        </authorList>
    </citation>
    <scope>NUCLEOTIDE SEQUENCE [LARGE SCALE GENOMIC DNA]</scope>
    <source>
        <strain evidence="3 4">DSM 16525</strain>
    </source>
</reference>
<proteinExistence type="predicted"/>
<dbReference type="RefSeq" id="WP_074958171.1">
    <property type="nucleotide sequence ID" value="NZ_BJXR01000040.1"/>
</dbReference>
<gene>
    <name evidence="2" type="ORF">MFU01_58590</name>
    <name evidence="3" type="ORF">SAMN05443572_112129</name>
</gene>
<evidence type="ECO:0000313" key="3">
    <source>
        <dbReference type="EMBL" id="SEU37518.1"/>
    </source>
</evidence>
<comment type="caution">
    <text evidence="2">The sequence shown here is derived from an EMBL/GenBank/DDBJ whole genome shotgun (WGS) entry which is preliminary data.</text>
</comment>